<protein>
    <submittedName>
        <fullName evidence="3">Uncharacterized protein</fullName>
    </submittedName>
</protein>
<dbReference type="AlphaFoldDB" id="A0A6L3T688"/>
<keyword evidence="2" id="KW-0732">Signal</keyword>
<feature type="region of interest" description="Disordered" evidence="1">
    <location>
        <begin position="52"/>
        <end position="95"/>
    </location>
</feature>
<evidence type="ECO:0000256" key="2">
    <source>
        <dbReference type="SAM" id="SignalP"/>
    </source>
</evidence>
<gene>
    <name evidence="3" type="ORF">F6X53_00580</name>
</gene>
<accession>A0A6L3T688</accession>
<dbReference type="RefSeq" id="WP_150996134.1">
    <property type="nucleotide sequence ID" value="NZ_BPQY01000043.1"/>
</dbReference>
<proteinExistence type="predicted"/>
<comment type="caution">
    <text evidence="3">The sequence shown here is derived from an EMBL/GenBank/DDBJ whole genome shotgun (WGS) entry which is preliminary data.</text>
</comment>
<evidence type="ECO:0000256" key="1">
    <source>
        <dbReference type="SAM" id="MobiDB-lite"/>
    </source>
</evidence>
<feature type="compositionally biased region" description="Basic residues" evidence="1">
    <location>
        <begin position="52"/>
        <end position="67"/>
    </location>
</feature>
<organism evidence="3 4">
    <name type="scientific">Methylobacterium soli</name>
    <dbReference type="NCBI Taxonomy" id="553447"/>
    <lineage>
        <taxon>Bacteria</taxon>
        <taxon>Pseudomonadati</taxon>
        <taxon>Pseudomonadota</taxon>
        <taxon>Alphaproteobacteria</taxon>
        <taxon>Hyphomicrobiales</taxon>
        <taxon>Methylobacteriaceae</taxon>
        <taxon>Methylobacterium</taxon>
    </lineage>
</organism>
<name>A0A6L3T688_9HYPH</name>
<feature type="chain" id="PRO_5027003207" evidence="2">
    <location>
        <begin position="25"/>
        <end position="95"/>
    </location>
</feature>
<evidence type="ECO:0000313" key="3">
    <source>
        <dbReference type="EMBL" id="KAB1081635.1"/>
    </source>
</evidence>
<sequence length="95" mass="10372">MTKLALTLAAGVMLCGLGLSAASAAPAMPSVGLIANDAGATEVVYRRHHRSVHHHRAWRRHHTRNRMMHGDPNARNPERPGYAQQRGNTTGGPRY</sequence>
<feature type="signal peptide" evidence="2">
    <location>
        <begin position="1"/>
        <end position="24"/>
    </location>
</feature>
<reference evidence="3 4" key="1">
    <citation type="submission" date="2019-09" db="EMBL/GenBank/DDBJ databases">
        <title>YIM 48816 draft genome.</title>
        <authorList>
            <person name="Jiang L."/>
        </authorList>
    </citation>
    <scope>NUCLEOTIDE SEQUENCE [LARGE SCALE GENOMIC DNA]</scope>
    <source>
        <strain evidence="3 4">YIM 48816</strain>
    </source>
</reference>
<evidence type="ECO:0000313" key="4">
    <source>
        <dbReference type="Proteomes" id="UP000474159"/>
    </source>
</evidence>
<dbReference type="Proteomes" id="UP000474159">
    <property type="component" value="Unassembled WGS sequence"/>
</dbReference>
<keyword evidence="4" id="KW-1185">Reference proteome</keyword>
<dbReference type="EMBL" id="VZZK01000001">
    <property type="protein sequence ID" value="KAB1081635.1"/>
    <property type="molecule type" value="Genomic_DNA"/>
</dbReference>